<evidence type="ECO:0000313" key="2">
    <source>
        <dbReference type="Proteomes" id="UP001374803"/>
    </source>
</evidence>
<sequence length="73" mass="8076">MSDDKSKVGMPDRFRVAAEEKWEVDYLVKKFGVSVDDVRRAVAKVGNSRSAVEAELVRLKGQPRDPATGASLR</sequence>
<dbReference type="EMBL" id="CP089983">
    <property type="protein sequence ID" value="WXB06642.1"/>
    <property type="molecule type" value="Genomic_DNA"/>
</dbReference>
<evidence type="ECO:0000313" key="1">
    <source>
        <dbReference type="EMBL" id="WXB06642.1"/>
    </source>
</evidence>
<dbReference type="Proteomes" id="UP001374803">
    <property type="component" value="Chromosome"/>
</dbReference>
<proteinExistence type="predicted"/>
<name>A0ABZ2LD21_9BACT</name>
<gene>
    <name evidence="1" type="ORF">LVJ94_05245</name>
</gene>
<organism evidence="1 2">
    <name type="scientific">Pendulispora rubella</name>
    <dbReference type="NCBI Taxonomy" id="2741070"/>
    <lineage>
        <taxon>Bacteria</taxon>
        <taxon>Pseudomonadati</taxon>
        <taxon>Myxococcota</taxon>
        <taxon>Myxococcia</taxon>
        <taxon>Myxococcales</taxon>
        <taxon>Sorangiineae</taxon>
        <taxon>Pendulisporaceae</taxon>
        <taxon>Pendulispora</taxon>
    </lineage>
</organism>
<reference evidence="1" key="1">
    <citation type="submission" date="2021-12" db="EMBL/GenBank/DDBJ databases">
        <title>Discovery of the Pendulisporaceae a myxobacterial family with distinct sporulation behavior and unique specialized metabolism.</title>
        <authorList>
            <person name="Garcia R."/>
            <person name="Popoff A."/>
            <person name="Bader C.D."/>
            <person name="Loehr J."/>
            <person name="Walesch S."/>
            <person name="Walt C."/>
            <person name="Boldt J."/>
            <person name="Bunk B."/>
            <person name="Haeckl F.J.F.P.J."/>
            <person name="Gunesch A.P."/>
            <person name="Birkelbach J."/>
            <person name="Nuebel U."/>
            <person name="Pietschmann T."/>
            <person name="Bach T."/>
            <person name="Mueller R."/>
        </authorList>
    </citation>
    <scope>NUCLEOTIDE SEQUENCE</scope>
    <source>
        <strain evidence="1">MSr11367</strain>
    </source>
</reference>
<accession>A0ABZ2LD21</accession>
<keyword evidence="2" id="KW-1185">Reference proteome</keyword>
<dbReference type="InterPro" id="IPR022037">
    <property type="entry name" value="DUF3606"/>
</dbReference>
<dbReference type="Pfam" id="PF12244">
    <property type="entry name" value="DUF3606"/>
    <property type="match status" value="1"/>
</dbReference>
<dbReference type="RefSeq" id="WP_394836295.1">
    <property type="nucleotide sequence ID" value="NZ_CP089929.1"/>
</dbReference>
<protein>
    <submittedName>
        <fullName evidence="1">DUF3606 domain-containing protein</fullName>
    </submittedName>
</protein>